<dbReference type="CDD" id="cd17738">
    <property type="entry name" value="BRCT_TopBP1_rpt7"/>
    <property type="match status" value="1"/>
</dbReference>
<protein>
    <recommendedName>
        <fullName evidence="3">BRCT domain-containing protein</fullName>
    </recommendedName>
</protein>
<dbReference type="InterPro" id="IPR036420">
    <property type="entry name" value="BRCT_dom_sf"/>
</dbReference>
<dbReference type="GO" id="GO:0007095">
    <property type="term" value="P:mitotic G2 DNA damage checkpoint signaling"/>
    <property type="evidence" value="ECO:0007669"/>
    <property type="project" value="TreeGrafter"/>
</dbReference>
<dbReference type="EMBL" id="NEVH01003007">
    <property type="protein sequence ID" value="PNF40862.1"/>
    <property type="molecule type" value="Genomic_DNA"/>
</dbReference>
<dbReference type="STRING" id="105785.A0A2J7RJ57"/>
<dbReference type="FunCoup" id="A0A2J7RJ57">
    <property type="interactions" value="1686"/>
</dbReference>
<dbReference type="GO" id="GO:0033314">
    <property type="term" value="P:mitotic DNA replication checkpoint signaling"/>
    <property type="evidence" value="ECO:0007669"/>
    <property type="project" value="TreeGrafter"/>
</dbReference>
<evidence type="ECO:0000259" key="3">
    <source>
        <dbReference type="PROSITE" id="PS50172"/>
    </source>
</evidence>
<dbReference type="CDD" id="cd17728">
    <property type="entry name" value="BRCT_TopBP1_rpt8"/>
    <property type="match status" value="1"/>
</dbReference>
<dbReference type="Pfam" id="PF00533">
    <property type="entry name" value="BRCT"/>
    <property type="match status" value="3"/>
</dbReference>
<dbReference type="InterPro" id="IPR001357">
    <property type="entry name" value="BRCT_dom"/>
</dbReference>
<feature type="domain" description="BRCT" evidence="3">
    <location>
        <begin position="597"/>
        <end position="682"/>
    </location>
</feature>
<dbReference type="FunFam" id="3.40.50.10190:FF:000021">
    <property type="entry name" value="DNA topoisomerase II binding protein 1"/>
    <property type="match status" value="1"/>
</dbReference>
<sequence>MSDEENVNLRFVVPKGFKSEIFCSEDMKMAFQSCVEHELSPEWISEHKCASLKPTKQDVFVFQQFEGDTFSQYQNLKCVRLLGPRCLLSCLMEGSPIPDSCSPIFTTAMRGLVVTTTNFTGQEKEDLIKKTEYMGALFSSKLVGGTTHLVAKNVLSIKYEKAVERSLTVMTQDWVHSVWEASCKRNVHASDPEFQVYKCPVFHGLTITCSNLPRQQKEELRKLINDNGGIFSGQLECEKTKLLIITNPTGEKYKYACEWKLPCILPSWVHESVCEGYAVSIEPHLLAHKNVVKCSTPNPDETRSLPDFSMVSTIAGGCATHVNETAADSTIHSFLTKNNAVNRNSQAKHSGASRYSETLEKLDLREAKRAGSFLDGCNVYLSGFNVEQTEKLRRVLNGGGATRFNEISDSVTHIIVGDIVSADLKALKCSGLRPYVVTVDWLLESMKLRCPASEEEFLCTDILLQPAEPPSPLSKKGLQLLRRPNERPVPCLQLVSDSKPSIQNTDKTLPPVAADLLDQYLPNSLSESGAFQELERGDKGRQSAGKSKPSFVTEAEERPNERQVDGDIETGQGAAVCHNPDLNTQSEQDSTQYTESTVTPVFNSLTFFIIDFDDEEKELLKDAIESRGGRVVGKSFKGVADYAVVPLHGAKLSQAATEVVTYIWVEDCHHQDELLPVLYYHHPISIDLNKKPLSGCVIGISSYTGKERDFIFAIAQLLGAITQETFARKNNEKKNALASTHLVCCEPGSQKYNAALKWGLPAVNHEWLLACAREGRQVSEEPYLVGESSCSASMANKTTETPKTDCPVGVQVKDGKRSMKIQSPMVSADQHQDSPADTRTPKSELKPINKRIVELQTNSVMGPPASPAKQQGSSPKDHQIMPSLKNKHGFSQESPLHIPKSAGSTPKSDTGWPGDPNQPTPKGPFSVSTPETPYGQVLRPNPSPETRKNWKKWIDNFPDFQKEMSPPERKRKLSTPLSELKRRCWEMILPKDRPPAQNGAASSEMGLDCPVNPVRMSSSGKGTLTSGSSVSRKSHGEASSTSGSDPSLSSGIHTQLAQLNQLLSSRQSGGSDTEPKIRRIWPSEAHVHDEHSDENKQTDPEIEDLRKESQGLVGWDDPIDVNGQKRKSHCGQQMYKFMLSGIVDRDYYESIVVSLGGEVTSKSTFDPSATHLVCSRPVRSEKLLASIASGKWVLHKGYLDASQKEERFIQEDEFEWGNPSAVSLMRDLKPCSLEHELAVSAHRWRCVLTGEMTGAFMGMRAAVCISAEREEPFKRLILAGGGRLVDFSNLDEATHCFVELGKASLPVDLSVLVKKRIPCVPPLYLNDYLIKNPPPQAHNCVVPEYKQLLQTL</sequence>
<comment type="caution">
    <text evidence="4">The sequence shown here is derived from an EMBL/GenBank/DDBJ whole genome shotgun (WGS) entry which is preliminary data.</text>
</comment>
<dbReference type="PANTHER" id="PTHR13561:SF20">
    <property type="entry name" value="DNA TOPOISOMERASE 2-BINDING PROTEIN 1"/>
    <property type="match status" value="1"/>
</dbReference>
<dbReference type="PROSITE" id="PS50172">
    <property type="entry name" value="BRCT"/>
    <property type="match status" value="6"/>
</dbReference>
<dbReference type="CDD" id="cd17731">
    <property type="entry name" value="BRCT_TopBP1_rpt2_like"/>
    <property type="match status" value="2"/>
</dbReference>
<feature type="compositionally biased region" description="Low complexity" evidence="2">
    <location>
        <begin position="1017"/>
        <end position="1031"/>
    </location>
</feature>
<keyword evidence="5" id="KW-1185">Reference proteome</keyword>
<dbReference type="InterPro" id="IPR049936">
    <property type="entry name" value="TopBP1_BRCT_8"/>
</dbReference>
<feature type="compositionally biased region" description="Basic and acidic residues" evidence="2">
    <location>
        <begin position="830"/>
        <end position="853"/>
    </location>
</feature>
<evidence type="ECO:0000313" key="5">
    <source>
        <dbReference type="Proteomes" id="UP000235965"/>
    </source>
</evidence>
<feature type="region of interest" description="Disordered" evidence="2">
    <location>
        <begin position="532"/>
        <end position="595"/>
    </location>
</feature>
<keyword evidence="1" id="KW-0677">Repeat</keyword>
<feature type="domain" description="BRCT" evidence="3">
    <location>
        <begin position="688"/>
        <end position="785"/>
    </location>
</feature>
<dbReference type="InterPro" id="IPR059215">
    <property type="entry name" value="BRCT2_TopBP1-like"/>
</dbReference>
<feature type="compositionally biased region" description="Polar residues" evidence="2">
    <location>
        <begin position="581"/>
        <end position="595"/>
    </location>
</feature>
<evidence type="ECO:0000313" key="4">
    <source>
        <dbReference type="EMBL" id="PNF40862.1"/>
    </source>
</evidence>
<feature type="region of interest" description="Disordered" evidence="2">
    <location>
        <begin position="988"/>
        <end position="1051"/>
    </location>
</feature>
<feature type="domain" description="BRCT" evidence="3">
    <location>
        <begin position="104"/>
        <end position="175"/>
    </location>
</feature>
<dbReference type="FunFam" id="3.40.50.10190:FF:000018">
    <property type="entry name" value="DNA topoisomerase 2-binding protein 1"/>
    <property type="match status" value="1"/>
</dbReference>
<dbReference type="OrthoDB" id="251770at2759"/>
<proteinExistence type="predicted"/>
<name>A0A2J7RJ57_9NEOP</name>
<feature type="domain" description="BRCT" evidence="3">
    <location>
        <begin position="1134"/>
        <end position="1216"/>
    </location>
</feature>
<feature type="domain" description="BRCT" evidence="3">
    <location>
        <begin position="197"/>
        <end position="286"/>
    </location>
</feature>
<dbReference type="Pfam" id="PF16589">
    <property type="entry name" value="BRCT_2"/>
    <property type="match status" value="1"/>
</dbReference>
<dbReference type="Gene3D" id="3.40.50.10190">
    <property type="entry name" value="BRCT domain"/>
    <property type="match status" value="8"/>
</dbReference>
<dbReference type="Pfam" id="PF12738">
    <property type="entry name" value="PTCB-BRCT"/>
    <property type="match status" value="2"/>
</dbReference>
<dbReference type="SUPFAM" id="SSF52113">
    <property type="entry name" value="BRCT domain"/>
    <property type="match status" value="6"/>
</dbReference>
<accession>A0A2J7RJ57</accession>
<dbReference type="CDD" id="cd17718">
    <property type="entry name" value="BRCT_TopBP1_rpt3"/>
    <property type="match status" value="1"/>
</dbReference>
<evidence type="ECO:0000256" key="2">
    <source>
        <dbReference type="SAM" id="MobiDB-lite"/>
    </source>
</evidence>
<dbReference type="InParanoid" id="A0A2J7RJ57"/>
<feature type="domain" description="BRCT" evidence="3">
    <location>
        <begin position="369"/>
        <end position="459"/>
    </location>
</feature>
<reference evidence="4 5" key="1">
    <citation type="submission" date="2017-12" db="EMBL/GenBank/DDBJ databases">
        <title>Hemimetabolous genomes reveal molecular basis of termite eusociality.</title>
        <authorList>
            <person name="Harrison M.C."/>
            <person name="Jongepier E."/>
            <person name="Robertson H.M."/>
            <person name="Arning N."/>
            <person name="Bitard-Feildel T."/>
            <person name="Chao H."/>
            <person name="Childers C.P."/>
            <person name="Dinh H."/>
            <person name="Doddapaneni H."/>
            <person name="Dugan S."/>
            <person name="Gowin J."/>
            <person name="Greiner C."/>
            <person name="Han Y."/>
            <person name="Hu H."/>
            <person name="Hughes D.S.T."/>
            <person name="Huylmans A.-K."/>
            <person name="Kemena C."/>
            <person name="Kremer L.P.M."/>
            <person name="Lee S.L."/>
            <person name="Lopez-Ezquerra A."/>
            <person name="Mallet L."/>
            <person name="Monroy-Kuhn J.M."/>
            <person name="Moser A."/>
            <person name="Murali S.C."/>
            <person name="Muzny D.M."/>
            <person name="Otani S."/>
            <person name="Piulachs M.-D."/>
            <person name="Poelchau M."/>
            <person name="Qu J."/>
            <person name="Schaub F."/>
            <person name="Wada-Katsumata A."/>
            <person name="Worley K.C."/>
            <person name="Xie Q."/>
            <person name="Ylla G."/>
            <person name="Poulsen M."/>
            <person name="Gibbs R.A."/>
            <person name="Schal C."/>
            <person name="Richards S."/>
            <person name="Belles X."/>
            <person name="Korb J."/>
            <person name="Bornberg-Bauer E."/>
        </authorList>
    </citation>
    <scope>NUCLEOTIDE SEQUENCE [LARGE SCALE GENOMIC DNA]</scope>
    <source>
        <tissue evidence="4">Whole body</tissue>
    </source>
</reference>
<feature type="region of interest" description="Disordered" evidence="2">
    <location>
        <begin position="822"/>
        <end position="950"/>
    </location>
</feature>
<organism evidence="4 5">
    <name type="scientific">Cryptotermes secundus</name>
    <dbReference type="NCBI Taxonomy" id="105785"/>
    <lineage>
        <taxon>Eukaryota</taxon>
        <taxon>Metazoa</taxon>
        <taxon>Ecdysozoa</taxon>
        <taxon>Arthropoda</taxon>
        <taxon>Hexapoda</taxon>
        <taxon>Insecta</taxon>
        <taxon>Pterygota</taxon>
        <taxon>Neoptera</taxon>
        <taxon>Polyneoptera</taxon>
        <taxon>Dictyoptera</taxon>
        <taxon>Blattodea</taxon>
        <taxon>Blattoidea</taxon>
        <taxon>Termitoidae</taxon>
        <taxon>Kalotermitidae</taxon>
        <taxon>Cryptotermitinae</taxon>
        <taxon>Cryptotermes</taxon>
    </lineage>
</organism>
<dbReference type="Proteomes" id="UP000235965">
    <property type="component" value="Unassembled WGS sequence"/>
</dbReference>
<dbReference type="SMART" id="SM00292">
    <property type="entry name" value="BRCT"/>
    <property type="match status" value="7"/>
</dbReference>
<dbReference type="GO" id="GO:0006270">
    <property type="term" value="P:DNA replication initiation"/>
    <property type="evidence" value="ECO:0007669"/>
    <property type="project" value="TreeGrafter"/>
</dbReference>
<evidence type="ECO:0000256" key="1">
    <source>
        <dbReference type="ARBA" id="ARBA00022737"/>
    </source>
</evidence>
<dbReference type="PANTHER" id="PTHR13561">
    <property type="entry name" value="DNA REPLICATION REGULATOR DPB11-RELATED"/>
    <property type="match status" value="1"/>
</dbReference>
<feature type="region of interest" description="Disordered" evidence="2">
    <location>
        <begin position="1108"/>
        <end position="1127"/>
    </location>
</feature>
<feature type="compositionally biased region" description="Basic and acidic residues" evidence="2">
    <location>
        <begin position="555"/>
        <end position="565"/>
    </location>
</feature>
<feature type="compositionally biased region" description="Low complexity" evidence="2">
    <location>
        <begin position="1039"/>
        <end position="1050"/>
    </location>
</feature>
<gene>
    <name evidence="4" type="ORF">B7P43_G15936</name>
</gene>